<sequence length="189" mass="21229">MDMAELQEISAGVINWLSKEKVGPHYHQAKTKNLLALDTCLARAPFSYGLEDIDWGSWDANLERLGSNPDVPLLEDFLPWTDWVDAMLPLFRDKWMLNDIFHAIMVSKYQIVLNPSWIGAALCFWDSTSNSFAFGPGPMTPTSLDMAALFGFRPHGLSIDVLADYAMKDWKTGVPMRASASEIMLQSKL</sequence>
<dbReference type="InParanoid" id="A0A5E4FL88"/>
<name>A0A5E4FL88_PRUDU</name>
<evidence type="ECO:0000313" key="3">
    <source>
        <dbReference type="Proteomes" id="UP000327085"/>
    </source>
</evidence>
<dbReference type="GO" id="GO:0010073">
    <property type="term" value="P:meristem maintenance"/>
    <property type="evidence" value="ECO:0007669"/>
    <property type="project" value="InterPro"/>
</dbReference>
<dbReference type="Gramene" id="VVA28833">
    <property type="protein sequence ID" value="VVA28833"/>
    <property type="gene ID" value="Prudul26B014783"/>
</dbReference>
<proteinExistence type="predicted"/>
<dbReference type="Proteomes" id="UP000327085">
    <property type="component" value="Chromosome 4"/>
</dbReference>
<dbReference type="InterPro" id="IPR044824">
    <property type="entry name" value="MAIN-like"/>
</dbReference>
<dbReference type="PANTHER" id="PTHR46033:SF65">
    <property type="entry name" value="AMINOTRANSFERASE-LIKE PLANT MOBILE DOMAIN-CONTAINING PROTEIN"/>
    <property type="match status" value="1"/>
</dbReference>
<protein>
    <submittedName>
        <fullName evidence="2">PREDICTED: LOC110762039 isoform</fullName>
    </submittedName>
</protein>
<dbReference type="PANTHER" id="PTHR46033">
    <property type="entry name" value="PROTEIN MAIN-LIKE 2"/>
    <property type="match status" value="1"/>
</dbReference>
<reference evidence="3" key="1">
    <citation type="journal article" date="2020" name="Plant J.">
        <title>Transposons played a major role in the diversification between the closely related almond and peach genomes: results from the almond genome sequence.</title>
        <authorList>
            <person name="Alioto T."/>
            <person name="Alexiou K.G."/>
            <person name="Bardil A."/>
            <person name="Barteri F."/>
            <person name="Castanera R."/>
            <person name="Cruz F."/>
            <person name="Dhingra A."/>
            <person name="Duval H."/>
            <person name="Fernandez I Marti A."/>
            <person name="Frias L."/>
            <person name="Galan B."/>
            <person name="Garcia J.L."/>
            <person name="Howad W."/>
            <person name="Gomez-Garrido J."/>
            <person name="Gut M."/>
            <person name="Julca I."/>
            <person name="Morata J."/>
            <person name="Puigdomenech P."/>
            <person name="Ribeca P."/>
            <person name="Rubio Cabetas M.J."/>
            <person name="Vlasova A."/>
            <person name="Wirthensohn M."/>
            <person name="Garcia-Mas J."/>
            <person name="Gabaldon T."/>
            <person name="Casacuberta J.M."/>
            <person name="Arus P."/>
        </authorList>
    </citation>
    <scope>NUCLEOTIDE SEQUENCE [LARGE SCALE GENOMIC DNA]</scope>
    <source>
        <strain evidence="3">cv. Texas</strain>
    </source>
</reference>
<evidence type="ECO:0000313" key="2">
    <source>
        <dbReference type="EMBL" id="VVA28833.1"/>
    </source>
</evidence>
<evidence type="ECO:0000259" key="1">
    <source>
        <dbReference type="Pfam" id="PF10536"/>
    </source>
</evidence>
<organism evidence="2 3">
    <name type="scientific">Prunus dulcis</name>
    <name type="common">Almond</name>
    <name type="synonym">Amygdalus dulcis</name>
    <dbReference type="NCBI Taxonomy" id="3755"/>
    <lineage>
        <taxon>Eukaryota</taxon>
        <taxon>Viridiplantae</taxon>
        <taxon>Streptophyta</taxon>
        <taxon>Embryophyta</taxon>
        <taxon>Tracheophyta</taxon>
        <taxon>Spermatophyta</taxon>
        <taxon>Magnoliopsida</taxon>
        <taxon>eudicotyledons</taxon>
        <taxon>Gunneridae</taxon>
        <taxon>Pentapetalae</taxon>
        <taxon>rosids</taxon>
        <taxon>fabids</taxon>
        <taxon>Rosales</taxon>
        <taxon>Rosaceae</taxon>
        <taxon>Amygdaloideae</taxon>
        <taxon>Amygdaleae</taxon>
        <taxon>Prunus</taxon>
    </lineage>
</organism>
<dbReference type="EMBL" id="CABIKO010000151">
    <property type="protein sequence ID" value="VVA28833.1"/>
    <property type="molecule type" value="Genomic_DNA"/>
</dbReference>
<dbReference type="AlphaFoldDB" id="A0A5E4FL88"/>
<accession>A0A5E4FL88</accession>
<feature type="domain" description="Aminotransferase-like plant mobile" evidence="1">
    <location>
        <begin position="99"/>
        <end position="159"/>
    </location>
</feature>
<gene>
    <name evidence="2" type="ORF">ALMOND_2B014783</name>
</gene>
<dbReference type="InterPro" id="IPR019557">
    <property type="entry name" value="AminoTfrase-like_pln_mobile"/>
</dbReference>
<dbReference type="Pfam" id="PF10536">
    <property type="entry name" value="PMD"/>
    <property type="match status" value="1"/>
</dbReference>